<organism evidence="2 3">
    <name type="scientific">Tissierella simiarum</name>
    <dbReference type="NCBI Taxonomy" id="2841534"/>
    <lineage>
        <taxon>Bacteria</taxon>
        <taxon>Bacillati</taxon>
        <taxon>Bacillota</taxon>
        <taxon>Tissierellia</taxon>
        <taxon>Tissierellales</taxon>
        <taxon>Tissierellaceae</taxon>
        <taxon>Tissierella</taxon>
    </lineage>
</organism>
<keyword evidence="3" id="KW-1185">Reference proteome</keyword>
<comment type="caution">
    <text evidence="2">The sequence shown here is derived from an EMBL/GenBank/DDBJ whole genome shotgun (WGS) entry which is preliminary data.</text>
</comment>
<sequence>MILRVKFTKKNYLRYISHLDLMRLFQRNFRRAGIPIKYSEGFNPHPKFSIANPLSLGIESEEEYMDIDLETKISVEDFKEKMNKVLPKDVQILESVYLKKGESISSLISWAFYEINFDINRGLDKLTLENIIEEWLNLDEIIITRLRKKGKNRVEKDEDIKTHIGNIVIKKLEDNNIIIDVLLRSGDKGNLKPMDFMEALNKYSSINIDMDSIMIKRLGLYAENNNKIYKPL</sequence>
<name>A0ABS6ECQ1_9FIRM</name>
<accession>A0ABS6ECQ1</accession>
<proteinExistence type="predicted"/>
<reference evidence="2 3" key="1">
    <citation type="submission" date="2021-06" db="EMBL/GenBank/DDBJ databases">
        <authorList>
            <person name="Sun Q."/>
            <person name="Li D."/>
        </authorList>
    </citation>
    <scope>NUCLEOTIDE SEQUENCE [LARGE SCALE GENOMIC DNA]</scope>
    <source>
        <strain evidence="2 3">MSJ-40</strain>
    </source>
</reference>
<evidence type="ECO:0000313" key="3">
    <source>
        <dbReference type="Proteomes" id="UP000749471"/>
    </source>
</evidence>
<dbReference type="EMBL" id="JAHLPM010000023">
    <property type="protein sequence ID" value="MBU5440019.1"/>
    <property type="molecule type" value="Genomic_DNA"/>
</dbReference>
<dbReference type="InterPro" id="IPR018768">
    <property type="entry name" value="DUF2344"/>
</dbReference>
<evidence type="ECO:0000313" key="2">
    <source>
        <dbReference type="EMBL" id="MBU5440019.1"/>
    </source>
</evidence>
<dbReference type="Pfam" id="PF10105">
    <property type="entry name" value="DUF2344"/>
    <property type="match status" value="1"/>
</dbReference>
<evidence type="ECO:0000259" key="1">
    <source>
        <dbReference type="Pfam" id="PF10105"/>
    </source>
</evidence>
<protein>
    <submittedName>
        <fullName evidence="2">TIGR03936 family radical SAM-associated protein</fullName>
    </submittedName>
</protein>
<dbReference type="RefSeq" id="WP_216521951.1">
    <property type="nucleotide sequence ID" value="NZ_JAHLPM010000023.1"/>
</dbReference>
<dbReference type="NCBIfam" id="TIGR03936">
    <property type="entry name" value="sam_1_link_chp"/>
    <property type="match status" value="1"/>
</dbReference>
<feature type="domain" description="DUF2344" evidence="1">
    <location>
        <begin position="3"/>
        <end position="193"/>
    </location>
</feature>
<gene>
    <name evidence="2" type="ORF">KQI42_18585</name>
</gene>
<dbReference type="Proteomes" id="UP000749471">
    <property type="component" value="Unassembled WGS sequence"/>
</dbReference>